<dbReference type="SUPFAM" id="SSF53955">
    <property type="entry name" value="Lysozyme-like"/>
    <property type="match status" value="1"/>
</dbReference>
<dbReference type="Gene3D" id="1.10.530.10">
    <property type="match status" value="1"/>
</dbReference>
<dbReference type="InterPro" id="IPR023346">
    <property type="entry name" value="Lysozyme-like_dom_sf"/>
</dbReference>
<evidence type="ECO:0000313" key="1">
    <source>
        <dbReference type="EMBL" id="CAB5155707.1"/>
    </source>
</evidence>
<dbReference type="InterPro" id="IPR052354">
    <property type="entry name" value="Cell_Wall_Dynamics_Protein"/>
</dbReference>
<protein>
    <submittedName>
        <fullName evidence="1">COG3179 Predicted chitinase</fullName>
    </submittedName>
</protein>
<organism evidence="1">
    <name type="scientific">uncultured Caudovirales phage</name>
    <dbReference type="NCBI Taxonomy" id="2100421"/>
    <lineage>
        <taxon>Viruses</taxon>
        <taxon>Duplodnaviria</taxon>
        <taxon>Heunggongvirae</taxon>
        <taxon>Uroviricota</taxon>
        <taxon>Caudoviricetes</taxon>
        <taxon>Peduoviridae</taxon>
        <taxon>Maltschvirus</taxon>
        <taxon>Maltschvirus maltsch</taxon>
    </lineage>
</organism>
<accession>A0A6J7W7W6</accession>
<reference evidence="1" key="1">
    <citation type="submission" date="2020-05" db="EMBL/GenBank/DDBJ databases">
        <authorList>
            <person name="Chiriac C."/>
            <person name="Salcher M."/>
            <person name="Ghai R."/>
            <person name="Kavagutti S V."/>
        </authorList>
    </citation>
    <scope>NUCLEOTIDE SEQUENCE</scope>
</reference>
<proteinExistence type="predicted"/>
<sequence length="228" mass="25225">MGYDKESLDLRVIMLLPINFIAKSTGSNGRNAEIFQLHLSDVCEKYDINTKARICAFLSQIGHESAGMSRLQENLNYSSDALMKLFGRSRISSEDCARLGRNSLHPADQKSIANTIYGGDWGKRNLGNLVYGDGWKHRGMGLKQLTGLDNHTRCGKALGLDLISYPELLLIPEHAAMSAGWFWNANGLNAIADRKDIPMLTKKINGGDFGLAERTKLFNAAMSYDLVI</sequence>
<dbReference type="EMBL" id="LR798199">
    <property type="protein sequence ID" value="CAB5155707.1"/>
    <property type="molecule type" value="Genomic_DNA"/>
</dbReference>
<name>A0A6J7W7W6_9CAUD</name>
<dbReference type="PANTHER" id="PTHR34408:SF1">
    <property type="entry name" value="GLYCOSYL HYDROLASE FAMILY 19 DOMAIN-CONTAINING PROTEIN HI_1415"/>
    <property type="match status" value="1"/>
</dbReference>
<dbReference type="PANTHER" id="PTHR34408">
    <property type="entry name" value="FAMILY PROTEIN, PUTATIVE-RELATED"/>
    <property type="match status" value="1"/>
</dbReference>
<gene>
    <name evidence="1" type="ORF">UFOVP150_24</name>
</gene>